<dbReference type="OrthoDB" id="294853at2759"/>
<dbReference type="Pfam" id="PF16206">
    <property type="entry name" value="Mon2_C"/>
    <property type="match status" value="2"/>
</dbReference>
<evidence type="ECO:0000256" key="4">
    <source>
        <dbReference type="ARBA" id="ARBA00022927"/>
    </source>
</evidence>
<keyword evidence="3" id="KW-0813">Transport</keyword>
<dbReference type="Pfam" id="PF16213">
    <property type="entry name" value="DCB"/>
    <property type="match status" value="1"/>
</dbReference>
<evidence type="ECO:0000259" key="7">
    <source>
        <dbReference type="Pfam" id="PF16206"/>
    </source>
</evidence>
<accession>A0A443SJ76</accession>
<dbReference type="VEuPathDB" id="VectorBase:LDEU004455"/>
<keyword evidence="4" id="KW-0653">Protein transport</keyword>
<evidence type="ECO:0000256" key="2">
    <source>
        <dbReference type="ARBA" id="ARBA00017134"/>
    </source>
</evidence>
<comment type="caution">
    <text evidence="9">The sequence shown here is derived from an EMBL/GenBank/DDBJ whole genome shotgun (WGS) entry which is preliminary data.</text>
</comment>
<dbReference type="InterPro" id="IPR032691">
    <property type="entry name" value="Mon2/Sec7/BIG1-like_HUS"/>
</dbReference>
<sequence>MSVNDANAANGVATGKRLLDSLQNDLRCISSEAKKKYPPLKEATEAGIVRLRSTASRHTDLRLAMLSESPDILEPFFMACDTRIPKLVQTSLTAIQRIITFEAISTVAAINLINNLWSLMESGTEELKLLQTVTLLVSTNNVVQGDALSKALALCFRLHFTKNQTTNNTASATIRQLVSAVFERVQKEDMTTKDENTASFDLKYDELKVGSKVPPRSLRPSACDAFLLFQDLVQLVNADQPFWLTGLTEMTRTFGLELLELIFTSFPEIFFKHEEFSFLLKERVCPLVIKLFSPNIKYKHCPQQHLQQMQSHQQTNPSQPQNNLISAEKPFFPISMRLLRIVNVLIQKFYTLLITESEIFLSLLVKFLECDKPNWQRAIALEVIHKMCMQSNLISSKIFRDIVTALGVYTQSMFISPPITPNLLSSLINAATAATVSTPASSSPSIPPIIQSTNTISSNSPITPQPAFLYRGIWIPVLFTLPNSQSKSFLLDQLDKLEPPTVPDGYGLTVAYHCLLEIVRNVKLVIEEDRNAVECDKPESTKQELSRLKLMSNEKRSLHESLLSSSWCGLVASFSLLLEASTDESVTESLLKQMEELVTLYGIYGLAVPRDCMICAICRVSLPVGYNLPVLNFKLPSSSEVSTPTSITPSNSVVTLNETAATYSHSRSSSVDLSNTSSSGNMNLLSSNAAVLLSQNSVSKSVYLSAQQSESDFRQQVVAVGTSLPCNQATSGLQQGPVMLTAKNLQCMKSVLLIAHSHGCVLNNSWHIVLTTLQHLVWILGLKPSAGGSLQASRPGTEAGASTSSLITTAAMSDLPVLSALLSRLFESSQDLDDAALLHLIDALIKLSQESMDIAYNNREPSLFAVAKLIETGIVNINRCDIFWKLLTSHLLEVCQHPHLKMREWGAEALTSLVKTALSTPDLLKTSESRKYMILASLQDMSSISHSDIRQKQLDCTLQILQSSGDSLSDGWPQTLDIVGAISDSQNENLIRLAFQCLQLIVNDFLPNITSMCLVLVVDTTAKFGSQVKELNVSLTAIGLLWNIADFLFQNQEKIKKSLDEEVQNKNETSDESQLAAYDCLWMSLFSRLGDLCTDSRPSIRKSASQTLFSTLGTHGAVLEGKLWQAVLWQVLFPLLDRVRNYSTTASSDKIVDVPKSMGITGIGNSGSILLHHSRNTAQKQWSETQVLTLTGVARVFSSKRSQLVSGLQDFEKAWVRLFEFIETCSMSKNPEVSISALKCFQEVLSIPTTTPSNEQIPKSTETETKVNIWIAAWKVWCNIGIECSKCAIDENAVINGRQANSGDSFYIPSQTFLTSHIQLFPYLFQHIKPTFSAEDFNKLSTVLQNSVSVPIDVATQAYLMTATGSSYQDQTQQGAHTFGHTQQLMLTPLQEAIFFIIETFQNEILAGLSSNQSSSIEVLLPSICNQLLTFSTYACLPPVNAKICSAFAPGNTKFTNVNPDWIIMNFVPFGERALRMVFVLYQQTASTKTVIKGHILHSIVK</sequence>
<feature type="domain" description="Mon2/Sec7/BIG1-like dimerisation and cyclophilin-binding" evidence="8">
    <location>
        <begin position="14"/>
        <end position="189"/>
    </location>
</feature>
<dbReference type="PANTHER" id="PTHR10663">
    <property type="entry name" value="GUANYL-NUCLEOTIDE EXCHANGE FACTOR"/>
    <property type="match status" value="1"/>
</dbReference>
<evidence type="ECO:0000313" key="9">
    <source>
        <dbReference type="EMBL" id="RWS27584.1"/>
    </source>
</evidence>
<feature type="domain" description="Mon2/Sec7/BIG1-like HUS" evidence="6">
    <location>
        <begin position="327"/>
        <end position="395"/>
    </location>
</feature>
<evidence type="ECO:0000256" key="1">
    <source>
        <dbReference type="ARBA" id="ARBA00008144"/>
    </source>
</evidence>
<keyword evidence="10" id="KW-1185">Reference proteome</keyword>
<feature type="non-terminal residue" evidence="9">
    <location>
        <position position="1502"/>
    </location>
</feature>
<feature type="domain" description="Mon2/Sec7/BIG1-like HDS" evidence="5">
    <location>
        <begin position="934"/>
        <end position="999"/>
    </location>
</feature>
<organism evidence="9 10">
    <name type="scientific">Leptotrombidium deliense</name>
    <dbReference type="NCBI Taxonomy" id="299467"/>
    <lineage>
        <taxon>Eukaryota</taxon>
        <taxon>Metazoa</taxon>
        <taxon>Ecdysozoa</taxon>
        <taxon>Arthropoda</taxon>
        <taxon>Chelicerata</taxon>
        <taxon>Arachnida</taxon>
        <taxon>Acari</taxon>
        <taxon>Acariformes</taxon>
        <taxon>Trombidiformes</taxon>
        <taxon>Prostigmata</taxon>
        <taxon>Anystina</taxon>
        <taxon>Parasitengona</taxon>
        <taxon>Trombiculoidea</taxon>
        <taxon>Trombiculidae</taxon>
        <taxon>Leptotrombidium</taxon>
    </lineage>
</organism>
<name>A0A443SJ76_9ACAR</name>
<proteinExistence type="inferred from homology"/>
<evidence type="ECO:0000256" key="3">
    <source>
        <dbReference type="ARBA" id="ARBA00022448"/>
    </source>
</evidence>
<dbReference type="InterPro" id="IPR015403">
    <property type="entry name" value="Mon2/Sec7/BIG1-like_HDS"/>
</dbReference>
<dbReference type="PANTHER" id="PTHR10663:SF333">
    <property type="entry name" value="PROTEIN MON2 HOMOLOG"/>
    <property type="match status" value="1"/>
</dbReference>
<dbReference type="InterPro" id="IPR032629">
    <property type="entry name" value="DCB_dom"/>
</dbReference>
<dbReference type="Proteomes" id="UP000288716">
    <property type="component" value="Unassembled WGS sequence"/>
</dbReference>
<dbReference type="Pfam" id="PF09324">
    <property type="entry name" value="Sec7-like_HDS"/>
    <property type="match status" value="1"/>
</dbReference>
<dbReference type="Pfam" id="PF12783">
    <property type="entry name" value="Sec7-like_HUS"/>
    <property type="match status" value="2"/>
</dbReference>
<evidence type="ECO:0000259" key="5">
    <source>
        <dbReference type="Pfam" id="PF09324"/>
    </source>
</evidence>
<evidence type="ECO:0000313" key="10">
    <source>
        <dbReference type="Proteomes" id="UP000288716"/>
    </source>
</evidence>
<protein>
    <recommendedName>
        <fullName evidence="2">Protein MON2 homolog</fullName>
    </recommendedName>
</protein>
<dbReference type="InterPro" id="IPR032817">
    <property type="entry name" value="Mon2_C"/>
</dbReference>
<feature type="domain" description="Mon2/Sec7/BIG1-like HUS" evidence="6">
    <location>
        <begin position="223"/>
        <end position="293"/>
    </location>
</feature>
<feature type="domain" description="Mon2 C-terminal" evidence="7">
    <location>
        <begin position="1258"/>
        <end position="1502"/>
    </location>
</feature>
<dbReference type="EMBL" id="NCKV01001904">
    <property type="protein sequence ID" value="RWS27584.1"/>
    <property type="molecule type" value="Genomic_DNA"/>
</dbReference>
<reference evidence="9 10" key="1">
    <citation type="journal article" date="2018" name="Gigascience">
        <title>Genomes of trombidid mites reveal novel predicted allergens and laterally-transferred genes associated with secondary metabolism.</title>
        <authorList>
            <person name="Dong X."/>
            <person name="Chaisiri K."/>
            <person name="Xia D."/>
            <person name="Armstrong S.D."/>
            <person name="Fang Y."/>
            <person name="Donnelly M.J."/>
            <person name="Kadowaki T."/>
            <person name="McGarry J.W."/>
            <person name="Darby A.C."/>
            <person name="Makepeace B.L."/>
        </authorList>
    </citation>
    <scope>NUCLEOTIDE SEQUENCE [LARGE SCALE GENOMIC DNA]</scope>
    <source>
        <strain evidence="9">UoL-UT</strain>
    </source>
</reference>
<feature type="domain" description="Mon2 C-terminal" evidence="7">
    <location>
        <begin position="1004"/>
        <end position="1255"/>
    </location>
</feature>
<dbReference type="InterPro" id="IPR016024">
    <property type="entry name" value="ARM-type_fold"/>
</dbReference>
<evidence type="ECO:0000259" key="8">
    <source>
        <dbReference type="Pfam" id="PF16213"/>
    </source>
</evidence>
<evidence type="ECO:0000259" key="6">
    <source>
        <dbReference type="Pfam" id="PF12783"/>
    </source>
</evidence>
<gene>
    <name evidence="9" type="ORF">B4U80_05741</name>
</gene>
<dbReference type="SUPFAM" id="SSF48371">
    <property type="entry name" value="ARM repeat"/>
    <property type="match status" value="1"/>
</dbReference>
<dbReference type="STRING" id="299467.A0A443SJ76"/>
<dbReference type="GO" id="GO:0015031">
    <property type="term" value="P:protein transport"/>
    <property type="evidence" value="ECO:0007669"/>
    <property type="project" value="UniProtKB-KW"/>
</dbReference>
<comment type="similarity">
    <text evidence="1">Belongs to the MON2 family.</text>
</comment>